<proteinExistence type="predicted"/>
<dbReference type="Proteomes" id="UP001597497">
    <property type="component" value="Unassembled WGS sequence"/>
</dbReference>
<protein>
    <submittedName>
        <fullName evidence="2">Uncharacterized protein</fullName>
    </submittedName>
</protein>
<keyword evidence="1" id="KW-0812">Transmembrane</keyword>
<name>A0ABW5R6G3_9BACL</name>
<comment type="caution">
    <text evidence="2">The sequence shown here is derived from an EMBL/GenBank/DDBJ whole genome shotgun (WGS) entry which is preliminary data.</text>
</comment>
<keyword evidence="1" id="KW-0472">Membrane</keyword>
<reference evidence="3" key="1">
    <citation type="journal article" date="2019" name="Int. J. Syst. Evol. Microbiol.">
        <title>The Global Catalogue of Microorganisms (GCM) 10K type strain sequencing project: providing services to taxonomists for standard genome sequencing and annotation.</title>
        <authorList>
            <consortium name="The Broad Institute Genomics Platform"/>
            <consortium name="The Broad Institute Genome Sequencing Center for Infectious Disease"/>
            <person name="Wu L."/>
            <person name="Ma J."/>
        </authorList>
    </citation>
    <scope>NUCLEOTIDE SEQUENCE [LARGE SCALE GENOMIC DNA]</scope>
    <source>
        <strain evidence="3">KCTC 33676</strain>
    </source>
</reference>
<evidence type="ECO:0000256" key="1">
    <source>
        <dbReference type="SAM" id="Phobius"/>
    </source>
</evidence>
<accession>A0ABW5R6G3</accession>
<dbReference type="EMBL" id="JBHUMM010000001">
    <property type="protein sequence ID" value="MFD2670179.1"/>
    <property type="molecule type" value="Genomic_DNA"/>
</dbReference>
<evidence type="ECO:0000313" key="3">
    <source>
        <dbReference type="Proteomes" id="UP001597497"/>
    </source>
</evidence>
<sequence length="84" mass="9540">MLLIWIFIFVIGMSLLYANREKQEEMLALKLIGYYLLGSFHVNLDGLILPVGFLISLLLRPRDNRAIKMGAAIFGLILMILGFL</sequence>
<organism evidence="2 3">
    <name type="scientific">Marinicrinis sediminis</name>
    <dbReference type="NCBI Taxonomy" id="1652465"/>
    <lineage>
        <taxon>Bacteria</taxon>
        <taxon>Bacillati</taxon>
        <taxon>Bacillota</taxon>
        <taxon>Bacilli</taxon>
        <taxon>Bacillales</taxon>
        <taxon>Paenibacillaceae</taxon>
    </lineage>
</organism>
<feature type="transmembrane region" description="Helical" evidence="1">
    <location>
        <begin position="34"/>
        <end position="59"/>
    </location>
</feature>
<dbReference type="RefSeq" id="WP_379927517.1">
    <property type="nucleotide sequence ID" value="NZ_JBHUMM010000001.1"/>
</dbReference>
<evidence type="ECO:0000313" key="2">
    <source>
        <dbReference type="EMBL" id="MFD2670179.1"/>
    </source>
</evidence>
<gene>
    <name evidence="2" type="ORF">ACFSUC_00995</name>
</gene>
<feature type="transmembrane region" description="Helical" evidence="1">
    <location>
        <begin position="66"/>
        <end position="83"/>
    </location>
</feature>
<keyword evidence="3" id="KW-1185">Reference proteome</keyword>
<keyword evidence="1" id="KW-1133">Transmembrane helix</keyword>